<name>A0A150LN02_9BACL</name>
<proteinExistence type="predicted"/>
<evidence type="ECO:0000313" key="1">
    <source>
        <dbReference type="EMBL" id="KYD13152.1"/>
    </source>
</evidence>
<gene>
    <name evidence="1" type="ORF">B4119_1691</name>
</gene>
<dbReference type="STRING" id="81408.B4119_1691"/>
<accession>A0A150LN02</accession>
<evidence type="ECO:0000313" key="2">
    <source>
        <dbReference type="Proteomes" id="UP000075455"/>
    </source>
</evidence>
<dbReference type="PATRIC" id="fig|81408.3.peg.3880"/>
<comment type="caution">
    <text evidence="1">The sequence shown here is derived from an EMBL/GenBank/DDBJ whole genome shotgun (WGS) entry which is preliminary data.</text>
</comment>
<reference evidence="1 2" key="1">
    <citation type="submission" date="2016-01" db="EMBL/GenBank/DDBJ databases">
        <title>Draft Genome Sequences of Seven Thermophilic Sporeformers Isolated from Foods.</title>
        <authorList>
            <person name="Berendsen E.M."/>
            <person name="Wells-Bennik M.H."/>
            <person name="Krawcyk A.O."/>
            <person name="De Jong A."/>
            <person name="Holsappel S."/>
            <person name="Eijlander R.T."/>
            <person name="Kuipers O.P."/>
        </authorList>
    </citation>
    <scope>NUCLEOTIDE SEQUENCE [LARGE SCALE GENOMIC DNA]</scope>
    <source>
        <strain evidence="1 2">B4119</strain>
    </source>
</reference>
<sequence>MLLSYISHHLDPKKAEFSWNAVKFIRNDKNKEEAEDITSFGGWKNALNHSLGC</sequence>
<organism evidence="1 2">
    <name type="scientific">Saccharococcus caldoxylosilyticus</name>
    <dbReference type="NCBI Taxonomy" id="81408"/>
    <lineage>
        <taxon>Bacteria</taxon>
        <taxon>Bacillati</taxon>
        <taxon>Bacillota</taxon>
        <taxon>Bacilli</taxon>
        <taxon>Bacillales</taxon>
        <taxon>Anoxybacillaceae</taxon>
        <taxon>Saccharococcus</taxon>
    </lineage>
</organism>
<dbReference type="AlphaFoldDB" id="A0A150LN02"/>
<protein>
    <submittedName>
        <fullName evidence="1">Uncharacterized protein</fullName>
    </submittedName>
</protein>
<dbReference type="EMBL" id="LQYS01000052">
    <property type="protein sequence ID" value="KYD13152.1"/>
    <property type="molecule type" value="Genomic_DNA"/>
</dbReference>
<dbReference type="Proteomes" id="UP000075455">
    <property type="component" value="Unassembled WGS sequence"/>
</dbReference>